<dbReference type="eggNOG" id="COG2303">
    <property type="taxonomic scope" value="Bacteria"/>
</dbReference>
<dbReference type="PANTHER" id="PTHR42784">
    <property type="entry name" value="PYRANOSE 2-OXIDASE"/>
    <property type="match status" value="1"/>
</dbReference>
<evidence type="ECO:0000313" key="8">
    <source>
        <dbReference type="Proteomes" id="UP000010798"/>
    </source>
</evidence>
<proteinExistence type="inferred from homology"/>
<dbReference type="AlphaFoldDB" id="L0DG35"/>
<evidence type="ECO:0000256" key="1">
    <source>
        <dbReference type="ARBA" id="ARBA00001974"/>
    </source>
</evidence>
<dbReference type="OrthoDB" id="9787779at2"/>
<dbReference type="PANTHER" id="PTHR42784:SF1">
    <property type="entry name" value="PYRANOSE 2-OXIDASE"/>
    <property type="match status" value="1"/>
</dbReference>
<feature type="domain" description="4Fe-4S ferredoxin-type" evidence="6">
    <location>
        <begin position="180"/>
        <end position="210"/>
    </location>
</feature>
<dbReference type="SUPFAM" id="SSF51905">
    <property type="entry name" value="FAD/NAD(P)-binding domain"/>
    <property type="match status" value="1"/>
</dbReference>
<dbReference type="GO" id="GO:0050660">
    <property type="term" value="F:flavin adenine dinucleotide binding"/>
    <property type="evidence" value="ECO:0007669"/>
    <property type="project" value="InterPro"/>
</dbReference>
<dbReference type="HOGENOM" id="CLU_008878_4_2_0"/>
<evidence type="ECO:0000313" key="7">
    <source>
        <dbReference type="EMBL" id="AGA28334.1"/>
    </source>
</evidence>
<dbReference type="Pfam" id="PF00732">
    <property type="entry name" value="GMC_oxred_N"/>
    <property type="match status" value="1"/>
</dbReference>
<gene>
    <name evidence="7" type="ordered locus">Sinac_4120</name>
</gene>
<dbReference type="Gene3D" id="3.50.50.60">
    <property type="entry name" value="FAD/NAD(P)-binding domain"/>
    <property type="match status" value="2"/>
</dbReference>
<reference evidence="7 8" key="1">
    <citation type="submission" date="2012-02" db="EMBL/GenBank/DDBJ databases">
        <title>Complete sequence of chromosome of Singulisphaera acidiphila DSM 18658.</title>
        <authorList>
            <consortium name="US DOE Joint Genome Institute (JGI-PGF)"/>
            <person name="Lucas S."/>
            <person name="Copeland A."/>
            <person name="Lapidus A."/>
            <person name="Glavina del Rio T."/>
            <person name="Dalin E."/>
            <person name="Tice H."/>
            <person name="Bruce D."/>
            <person name="Goodwin L."/>
            <person name="Pitluck S."/>
            <person name="Peters L."/>
            <person name="Ovchinnikova G."/>
            <person name="Chertkov O."/>
            <person name="Kyrpides N."/>
            <person name="Mavromatis K."/>
            <person name="Ivanova N."/>
            <person name="Brettin T."/>
            <person name="Detter J.C."/>
            <person name="Han C."/>
            <person name="Larimer F."/>
            <person name="Land M."/>
            <person name="Hauser L."/>
            <person name="Markowitz V."/>
            <person name="Cheng J.-F."/>
            <person name="Hugenholtz P."/>
            <person name="Woyke T."/>
            <person name="Wu D."/>
            <person name="Tindall B."/>
            <person name="Pomrenke H."/>
            <person name="Brambilla E."/>
            <person name="Klenk H.-P."/>
            <person name="Eisen J.A."/>
        </authorList>
    </citation>
    <scope>NUCLEOTIDE SEQUENCE [LARGE SCALE GENOMIC DNA]</scope>
    <source>
        <strain evidence="8">ATCC BAA-1392 / DSM 18658 / VKM B-2454 / MOB10</strain>
    </source>
</reference>
<name>L0DG35_SINAD</name>
<sequence length="498" mass="54291">MLFDFDVIVVGGGAGGATFAYACARAGKSVLVLERGDRQTAGDPSFDEKAVLIDKGPYDDRVIKLNGRPKRLYMGGSLGGGTSVYGGALIRPSEQDFQPGRYYGKRIPRAIWDWPISYGDMEPYYTEAERLYGVTGCGEDDFGPLRKPARGFVGEPLPLHSLNQRLIATSRQHGLHPFRLPMAIDSSKCLRCALCAGFVCPTGARGSAAQLLDSAQDQGLALEVQTRVEVERLARERGTGATMITVLDRTTGQRRQYRARRYALAAGAFGSPLLLLRSGMTHPLIGRNYMLHLCAIVAGVYPRATSGDLSFIKQVGFSDYYFGTKEYPHKMGLIQSLAVPGPLMVARASPFLPAAVRLFVRQRMLPLAGIIEDLPNPANCVTLGPDGSGKITHRYGRYDLARRKRMTRYIARILRKSGAVYCIAPRYSSHEHVAHQCGTLRFGTDPTHAVLDPDCRMFANPDIFAVDGSFLPTSLGVGPGLTIMANALRVASKVVTEL</sequence>
<evidence type="ECO:0000259" key="6">
    <source>
        <dbReference type="PROSITE" id="PS51379"/>
    </source>
</evidence>
<keyword evidence="4" id="KW-0274">FAD</keyword>
<dbReference type="STRING" id="886293.Sinac_4120"/>
<dbReference type="InterPro" id="IPR000172">
    <property type="entry name" value="GMC_OxRdtase_N"/>
</dbReference>
<dbReference type="KEGG" id="saci:Sinac_4120"/>
<dbReference type="Proteomes" id="UP000010798">
    <property type="component" value="Chromosome"/>
</dbReference>
<protein>
    <submittedName>
        <fullName evidence="7">Choline dehydrogenase-like flavoprotein</fullName>
    </submittedName>
</protein>
<accession>L0DG35</accession>
<comment type="similarity">
    <text evidence="2">Belongs to the GMC oxidoreductase family.</text>
</comment>
<dbReference type="InterPro" id="IPR036188">
    <property type="entry name" value="FAD/NAD-bd_sf"/>
</dbReference>
<evidence type="ECO:0000256" key="2">
    <source>
        <dbReference type="ARBA" id="ARBA00010790"/>
    </source>
</evidence>
<dbReference type="InterPro" id="IPR017896">
    <property type="entry name" value="4Fe4S_Fe-S-bd"/>
</dbReference>
<dbReference type="PROSITE" id="PS51379">
    <property type="entry name" value="4FE4S_FER_2"/>
    <property type="match status" value="1"/>
</dbReference>
<dbReference type="InterPro" id="IPR051473">
    <property type="entry name" value="P2Ox-like"/>
</dbReference>
<comment type="cofactor">
    <cofactor evidence="1">
        <name>FAD</name>
        <dbReference type="ChEBI" id="CHEBI:57692"/>
    </cofactor>
</comment>
<evidence type="ECO:0000256" key="3">
    <source>
        <dbReference type="ARBA" id="ARBA00022630"/>
    </source>
</evidence>
<dbReference type="EMBL" id="CP003364">
    <property type="protein sequence ID" value="AGA28334.1"/>
    <property type="molecule type" value="Genomic_DNA"/>
</dbReference>
<keyword evidence="3" id="KW-0285">Flavoprotein</keyword>
<dbReference type="Pfam" id="PF05199">
    <property type="entry name" value="GMC_oxred_C"/>
    <property type="match status" value="1"/>
</dbReference>
<evidence type="ECO:0000256" key="5">
    <source>
        <dbReference type="ARBA" id="ARBA00023002"/>
    </source>
</evidence>
<dbReference type="InterPro" id="IPR007867">
    <property type="entry name" value="GMC_OxRtase_C"/>
</dbReference>
<keyword evidence="8" id="KW-1185">Reference proteome</keyword>
<keyword evidence="5" id="KW-0560">Oxidoreductase</keyword>
<dbReference type="RefSeq" id="WP_015247463.1">
    <property type="nucleotide sequence ID" value="NC_019892.1"/>
</dbReference>
<organism evidence="7 8">
    <name type="scientific">Singulisphaera acidiphila (strain ATCC BAA-1392 / DSM 18658 / VKM B-2454 / MOB10)</name>
    <dbReference type="NCBI Taxonomy" id="886293"/>
    <lineage>
        <taxon>Bacteria</taxon>
        <taxon>Pseudomonadati</taxon>
        <taxon>Planctomycetota</taxon>
        <taxon>Planctomycetia</taxon>
        <taxon>Isosphaerales</taxon>
        <taxon>Isosphaeraceae</taxon>
        <taxon>Singulisphaera</taxon>
    </lineage>
</organism>
<evidence type="ECO:0000256" key="4">
    <source>
        <dbReference type="ARBA" id="ARBA00022827"/>
    </source>
</evidence>
<dbReference type="GO" id="GO:0016614">
    <property type="term" value="F:oxidoreductase activity, acting on CH-OH group of donors"/>
    <property type="evidence" value="ECO:0007669"/>
    <property type="project" value="InterPro"/>
</dbReference>